<dbReference type="RefSeq" id="WP_116853692.1">
    <property type="nucleotide sequence ID" value="NZ_QTJV01000004.1"/>
</dbReference>
<dbReference type="PANTHER" id="PTHR43162:SF1">
    <property type="entry name" value="PRESTALK A DIFFERENTIATION PROTEIN A"/>
    <property type="match status" value="1"/>
</dbReference>
<comment type="caution">
    <text evidence="2">The sequence shown here is derived from an EMBL/GenBank/DDBJ whole genome shotgun (WGS) entry which is preliminary data.</text>
</comment>
<dbReference type="Proteomes" id="UP000261174">
    <property type="component" value="Unassembled WGS sequence"/>
</dbReference>
<dbReference type="OrthoDB" id="2149806at2"/>
<keyword evidence="3" id="KW-1185">Reference proteome</keyword>
<reference evidence="2 3" key="1">
    <citation type="submission" date="2018-08" db="EMBL/GenBank/DDBJ databases">
        <title>Chitinophaga sp. K20C18050901, a novel bacterium isolated from forest soil.</title>
        <authorList>
            <person name="Wang C."/>
        </authorList>
    </citation>
    <scope>NUCLEOTIDE SEQUENCE [LARGE SCALE GENOMIC DNA]</scope>
    <source>
        <strain evidence="2 3">K20C18050901</strain>
    </source>
</reference>
<dbReference type="EMBL" id="QTJV01000004">
    <property type="protein sequence ID" value="RFM34102.1"/>
    <property type="molecule type" value="Genomic_DNA"/>
</dbReference>
<dbReference type="Gene3D" id="3.40.50.720">
    <property type="entry name" value="NAD(P)-binding Rossmann-like Domain"/>
    <property type="match status" value="1"/>
</dbReference>
<organism evidence="2 3">
    <name type="scientific">Chitinophaga silvisoli</name>
    <dbReference type="NCBI Taxonomy" id="2291814"/>
    <lineage>
        <taxon>Bacteria</taxon>
        <taxon>Pseudomonadati</taxon>
        <taxon>Bacteroidota</taxon>
        <taxon>Chitinophagia</taxon>
        <taxon>Chitinophagales</taxon>
        <taxon>Chitinophagaceae</taxon>
        <taxon>Chitinophaga</taxon>
    </lineage>
</organism>
<evidence type="ECO:0000313" key="3">
    <source>
        <dbReference type="Proteomes" id="UP000261174"/>
    </source>
</evidence>
<feature type="domain" description="NmrA-like" evidence="1">
    <location>
        <begin position="2"/>
        <end position="223"/>
    </location>
</feature>
<dbReference type="PANTHER" id="PTHR43162">
    <property type="match status" value="1"/>
</dbReference>
<protein>
    <submittedName>
        <fullName evidence="2">NAD-dependent dehydratase</fullName>
    </submittedName>
</protein>
<dbReference type="SUPFAM" id="SSF51735">
    <property type="entry name" value="NAD(P)-binding Rossmann-fold domains"/>
    <property type="match status" value="1"/>
</dbReference>
<proteinExistence type="predicted"/>
<dbReference type="AlphaFoldDB" id="A0A3E1P1S0"/>
<dbReference type="Pfam" id="PF05368">
    <property type="entry name" value="NmrA"/>
    <property type="match status" value="1"/>
</dbReference>
<evidence type="ECO:0000313" key="2">
    <source>
        <dbReference type="EMBL" id="RFM34102.1"/>
    </source>
</evidence>
<gene>
    <name evidence="2" type="ORF">DXN04_12485</name>
</gene>
<name>A0A3E1P1S0_9BACT</name>
<dbReference type="InterPro" id="IPR051604">
    <property type="entry name" value="Ergot_Alk_Oxidoreductase"/>
</dbReference>
<sequence length="291" mass="30955">MKITLTGSLGNIGKPLAETLISAGHEVRIISSKEGNIPAIKSLGGIPAIGNLQDLAFLTAAFKGADVVYTMIPPNFNVPDYRAYSATIGQIYAQVIQAAGVTHIVNLSSMGAHLSEGTGLTVGAHEVAKILNQIPGISIKHLAIPYIFTNLYGNIAMIRHMGMLGANYDANTRLVMAHPLDIAAAVAKAIQAPFAGNEIIYVVSDDRTTGEVAKALGQAIGQPDLPWVTFSDEQALTGMIQGGIREEIARLLVEVGVAVRTGILWMPYGKKTGSRSLEVFAEEFATRYQQN</sequence>
<accession>A0A3E1P1S0</accession>
<evidence type="ECO:0000259" key="1">
    <source>
        <dbReference type="Pfam" id="PF05368"/>
    </source>
</evidence>
<dbReference type="InterPro" id="IPR036291">
    <property type="entry name" value="NAD(P)-bd_dom_sf"/>
</dbReference>
<dbReference type="Gene3D" id="3.90.25.10">
    <property type="entry name" value="UDP-galactose 4-epimerase, domain 1"/>
    <property type="match status" value="1"/>
</dbReference>
<dbReference type="InterPro" id="IPR008030">
    <property type="entry name" value="NmrA-like"/>
</dbReference>